<sequence>MRAQAGIESTYLALKFTQHGAGRVVRSHSPRGVEQEIGAYLTAYQLLRVLQG</sequence>
<dbReference type="Proteomes" id="UP001212326">
    <property type="component" value="Chromosome"/>
</dbReference>
<protein>
    <recommendedName>
        <fullName evidence="3">Transposase</fullName>
    </recommendedName>
</protein>
<dbReference type="RefSeq" id="WP_270079415.1">
    <property type="nucleotide sequence ID" value="NZ_CP115300.1"/>
</dbReference>
<organism evidence="1 2">
    <name type="scientific">Streptomyces camelliae</name>
    <dbReference type="NCBI Taxonomy" id="3004093"/>
    <lineage>
        <taxon>Bacteria</taxon>
        <taxon>Bacillati</taxon>
        <taxon>Actinomycetota</taxon>
        <taxon>Actinomycetes</taxon>
        <taxon>Kitasatosporales</taxon>
        <taxon>Streptomycetaceae</taxon>
        <taxon>Streptomyces</taxon>
    </lineage>
</organism>
<name>A0ABY7NWH8_9ACTN</name>
<evidence type="ECO:0000313" key="2">
    <source>
        <dbReference type="Proteomes" id="UP001212326"/>
    </source>
</evidence>
<evidence type="ECO:0000313" key="1">
    <source>
        <dbReference type="EMBL" id="WBO61453.1"/>
    </source>
</evidence>
<evidence type="ECO:0008006" key="3">
    <source>
        <dbReference type="Google" id="ProtNLM"/>
    </source>
</evidence>
<dbReference type="EMBL" id="CP115300">
    <property type="protein sequence ID" value="WBO61453.1"/>
    <property type="molecule type" value="Genomic_DNA"/>
</dbReference>
<reference evidence="1 2" key="1">
    <citation type="submission" date="2022-12" db="EMBL/GenBank/DDBJ databases">
        <authorList>
            <person name="Mo P."/>
        </authorList>
    </citation>
    <scope>NUCLEOTIDE SEQUENCE [LARGE SCALE GENOMIC DNA]</scope>
    <source>
        <strain evidence="1 2">HUAS 2-6</strain>
    </source>
</reference>
<proteinExistence type="predicted"/>
<accession>A0ABY7NWH8</accession>
<keyword evidence="2" id="KW-1185">Reference proteome</keyword>
<gene>
    <name evidence="1" type="ORF">O1G22_00415</name>
</gene>